<evidence type="ECO:0000256" key="5">
    <source>
        <dbReference type="ARBA" id="ARBA00022741"/>
    </source>
</evidence>
<evidence type="ECO:0000256" key="6">
    <source>
        <dbReference type="ARBA" id="ARBA00022813"/>
    </source>
</evidence>
<dbReference type="InterPro" id="IPR004860">
    <property type="entry name" value="LAGLIDADG_dom"/>
</dbReference>
<evidence type="ECO:0000256" key="13">
    <source>
        <dbReference type="RuleBase" id="RU003410"/>
    </source>
</evidence>
<dbReference type="SUPFAM" id="SSF51998">
    <property type="entry name" value="PFL-like glycyl radical enzymes"/>
    <property type="match status" value="2"/>
</dbReference>
<keyword evidence="9 13" id="KW-0215">Deoxyribonucleotide synthesis</keyword>
<evidence type="ECO:0000256" key="9">
    <source>
        <dbReference type="ARBA" id="ARBA00023116"/>
    </source>
</evidence>
<dbReference type="InterPro" id="IPR006142">
    <property type="entry name" value="INTEIN"/>
</dbReference>
<dbReference type="NCBIfam" id="TIGR01443">
    <property type="entry name" value="intein_Cterm"/>
    <property type="match status" value="2"/>
</dbReference>
<organism evidence="16">
    <name type="scientific">Thermogemmatispora argillosa</name>
    <dbReference type="NCBI Taxonomy" id="2045280"/>
    <lineage>
        <taxon>Bacteria</taxon>
        <taxon>Bacillati</taxon>
        <taxon>Chloroflexota</taxon>
        <taxon>Ktedonobacteria</taxon>
        <taxon>Thermogemmatisporales</taxon>
        <taxon>Thermogemmatisporaceae</taxon>
        <taxon>Thermogemmatispora</taxon>
    </lineage>
</organism>
<reference evidence="16" key="1">
    <citation type="submission" date="2018-12" db="EMBL/GenBank/DDBJ databases">
        <title>Novel natural products biosynthetic potential of the class Ktedonobacteria.</title>
        <authorList>
            <person name="Zheng Y."/>
            <person name="Saitou A."/>
            <person name="Wang C.M."/>
            <person name="Toyoda A."/>
            <person name="Minakuchi Y."/>
            <person name="Sekiguchi Y."/>
            <person name="Ueda K."/>
            <person name="Takano H."/>
            <person name="Sakai Y."/>
            <person name="Yokota A."/>
            <person name="Yabe S."/>
        </authorList>
    </citation>
    <scope>NUCLEOTIDE SEQUENCE</scope>
    <source>
        <strain evidence="16">A3-2</strain>
    </source>
</reference>
<dbReference type="GO" id="GO:0071897">
    <property type="term" value="P:DNA biosynthetic process"/>
    <property type="evidence" value="ECO:0007669"/>
    <property type="project" value="UniProtKB-KW"/>
</dbReference>
<dbReference type="PRINTS" id="PR00379">
    <property type="entry name" value="INTEIN"/>
</dbReference>
<dbReference type="GO" id="GO:0004748">
    <property type="term" value="F:ribonucleoside-diphosphate reductase activity, thioredoxin disulfide as acceptor"/>
    <property type="evidence" value="ECO:0007669"/>
    <property type="project" value="UniProtKB-EC"/>
</dbReference>
<keyword evidence="8 13" id="KW-0560">Oxidoreductase</keyword>
<feature type="region of interest" description="Disordered" evidence="14">
    <location>
        <begin position="1314"/>
        <end position="1361"/>
    </location>
</feature>
<comment type="similarity">
    <text evidence="13">Belongs to the ribonucleoside diphosphate reductase large chain family.</text>
</comment>
<dbReference type="InterPro" id="IPR013509">
    <property type="entry name" value="RNR_lsu_N"/>
</dbReference>
<evidence type="ECO:0000256" key="3">
    <source>
        <dbReference type="ARBA" id="ARBA00022628"/>
    </source>
</evidence>
<evidence type="ECO:0000256" key="8">
    <source>
        <dbReference type="ARBA" id="ARBA00023002"/>
    </source>
</evidence>
<dbReference type="PROSITE" id="PS50819">
    <property type="entry name" value="INTEIN_ENDONUCLEASE"/>
    <property type="match status" value="2"/>
</dbReference>
<dbReference type="Gene3D" id="3.10.28.10">
    <property type="entry name" value="Homing endonucleases"/>
    <property type="match status" value="2"/>
</dbReference>
<keyword evidence="5" id="KW-0547">Nucleotide-binding</keyword>
<dbReference type="PROSITE" id="PS50817">
    <property type="entry name" value="INTEIN_N_TER"/>
    <property type="match status" value="2"/>
</dbReference>
<evidence type="ECO:0000256" key="12">
    <source>
        <dbReference type="ARBA" id="ARBA00047754"/>
    </source>
</evidence>
<name>A0A455SVZ2_9CHLR</name>
<keyword evidence="4" id="KW-0237">DNA synthesis</keyword>
<feature type="domain" description="DOD-type homing endonuclease" evidence="15">
    <location>
        <begin position="275"/>
        <end position="414"/>
    </location>
</feature>
<evidence type="ECO:0000256" key="7">
    <source>
        <dbReference type="ARBA" id="ARBA00023000"/>
    </source>
</evidence>
<comment type="function">
    <text evidence="11">Catalyzes the reduction of ribonucleotides to deoxyribonucleotides. May function to provide a pool of deoxyribonucleotide precursors for DNA repair during oxygen limitation and/or for immediate growth after restoration of oxygen.</text>
</comment>
<evidence type="ECO:0000256" key="14">
    <source>
        <dbReference type="SAM" id="MobiDB-lite"/>
    </source>
</evidence>
<dbReference type="InterPro" id="IPR027434">
    <property type="entry name" value="Homing_endonucl"/>
</dbReference>
<comment type="function">
    <text evidence="13">Provides the precursors necessary for DNA synthesis. Catalyzes the biosynthesis of deoxyribonucleotides from the corresponding ribonucleotides.</text>
</comment>
<dbReference type="PROSITE" id="PS50818">
    <property type="entry name" value="INTEIN_C_TER"/>
    <property type="match status" value="2"/>
</dbReference>
<evidence type="ECO:0000256" key="4">
    <source>
        <dbReference type="ARBA" id="ARBA00022634"/>
    </source>
</evidence>
<dbReference type="NCBIfam" id="TIGR01445">
    <property type="entry name" value="intein_Nterm"/>
    <property type="match status" value="1"/>
</dbReference>
<dbReference type="InterPro" id="IPR006141">
    <property type="entry name" value="Intein_N"/>
</dbReference>
<dbReference type="InterPro" id="IPR030934">
    <property type="entry name" value="Intein_C"/>
</dbReference>
<dbReference type="GO" id="GO:0009263">
    <property type="term" value="P:deoxyribonucleotide biosynthetic process"/>
    <property type="evidence" value="ECO:0007669"/>
    <property type="project" value="UniProtKB-KW"/>
</dbReference>
<dbReference type="EC" id="1.17.4.1" evidence="13"/>
<dbReference type="Pfam" id="PF14528">
    <property type="entry name" value="LAGLIDADG_3"/>
    <property type="match status" value="2"/>
</dbReference>
<dbReference type="Pfam" id="PF02867">
    <property type="entry name" value="Ribonuc_red_lgC"/>
    <property type="match status" value="1"/>
</dbReference>
<dbReference type="InterPro" id="IPR004042">
    <property type="entry name" value="Intein_endonuc_central"/>
</dbReference>
<evidence type="ECO:0000256" key="10">
    <source>
        <dbReference type="ARBA" id="ARBA00023285"/>
    </source>
</evidence>
<dbReference type="Pfam" id="PF14890">
    <property type="entry name" value="Intein_splicing"/>
    <property type="match status" value="1"/>
</dbReference>
<dbReference type="InterPro" id="IPR000788">
    <property type="entry name" value="RNR_lg_C"/>
</dbReference>
<dbReference type="Pfam" id="PF00317">
    <property type="entry name" value="Ribonuc_red_lgN"/>
    <property type="match status" value="1"/>
</dbReference>
<feature type="region of interest" description="Disordered" evidence="14">
    <location>
        <begin position="1474"/>
        <end position="1493"/>
    </location>
</feature>
<dbReference type="Gene3D" id="2.170.16.10">
    <property type="entry name" value="Hedgehog/Intein (Hint) domain"/>
    <property type="match status" value="3"/>
</dbReference>
<evidence type="ECO:0000313" key="16">
    <source>
        <dbReference type="EMBL" id="BBH92537.1"/>
    </source>
</evidence>
<dbReference type="Pfam" id="PF12637">
    <property type="entry name" value="TSCPD"/>
    <property type="match status" value="1"/>
</dbReference>
<dbReference type="SMART" id="SM00306">
    <property type="entry name" value="HintN"/>
    <property type="match status" value="2"/>
</dbReference>
<comment type="catalytic activity">
    <reaction evidence="12 13">
        <text>a 2'-deoxyribonucleoside 5'-diphosphate + [thioredoxin]-disulfide + H2O = a ribonucleoside 5'-diphosphate + [thioredoxin]-dithiol</text>
        <dbReference type="Rhea" id="RHEA:23252"/>
        <dbReference type="Rhea" id="RHEA-COMP:10698"/>
        <dbReference type="Rhea" id="RHEA-COMP:10700"/>
        <dbReference type="ChEBI" id="CHEBI:15377"/>
        <dbReference type="ChEBI" id="CHEBI:29950"/>
        <dbReference type="ChEBI" id="CHEBI:50058"/>
        <dbReference type="ChEBI" id="CHEBI:57930"/>
        <dbReference type="ChEBI" id="CHEBI:73316"/>
        <dbReference type="EC" id="1.17.4.1"/>
    </reaction>
</comment>
<dbReference type="InterPro" id="IPR050862">
    <property type="entry name" value="RdRp_reductase_class-2"/>
</dbReference>
<evidence type="ECO:0000256" key="11">
    <source>
        <dbReference type="ARBA" id="ARBA00025437"/>
    </source>
</evidence>
<dbReference type="UniPathway" id="UPA00326"/>
<evidence type="ECO:0000259" key="15">
    <source>
        <dbReference type="PROSITE" id="PS50819"/>
    </source>
</evidence>
<dbReference type="GO" id="GO:0004519">
    <property type="term" value="F:endonuclease activity"/>
    <property type="evidence" value="ECO:0007669"/>
    <property type="project" value="InterPro"/>
</dbReference>
<dbReference type="PANTHER" id="PTHR43371">
    <property type="entry name" value="VITAMIN B12-DEPENDENT RIBONUCLEOTIDE REDUCTASE"/>
    <property type="match status" value="1"/>
</dbReference>
<dbReference type="PANTHER" id="PTHR43371:SF1">
    <property type="entry name" value="RIBONUCLEOSIDE-DIPHOSPHATE REDUCTASE"/>
    <property type="match status" value="1"/>
</dbReference>
<gene>
    <name evidence="16" type="ORF">KTA_07360</name>
</gene>
<dbReference type="InterPro" id="IPR003586">
    <property type="entry name" value="Hint_dom_C"/>
</dbReference>
<proteinExistence type="inferred from homology"/>
<feature type="domain" description="DOD-type homing endonuclease" evidence="15">
    <location>
        <begin position="864"/>
        <end position="922"/>
    </location>
</feature>
<dbReference type="Gene3D" id="3.20.70.20">
    <property type="match status" value="3"/>
</dbReference>
<dbReference type="SMART" id="SM00305">
    <property type="entry name" value="HintC"/>
    <property type="match status" value="2"/>
</dbReference>
<evidence type="ECO:0000256" key="1">
    <source>
        <dbReference type="ARBA" id="ARBA00001922"/>
    </source>
</evidence>
<keyword evidence="6" id="KW-0068">Autocatalytic cleavage</keyword>
<dbReference type="InterPro" id="IPR003587">
    <property type="entry name" value="Hint_dom_N"/>
</dbReference>
<dbReference type="GO" id="GO:0016539">
    <property type="term" value="P:intein-mediated protein splicing"/>
    <property type="evidence" value="ECO:0007669"/>
    <property type="project" value="InterPro"/>
</dbReference>
<dbReference type="GO" id="GO:0005524">
    <property type="term" value="F:ATP binding"/>
    <property type="evidence" value="ECO:0007669"/>
    <property type="project" value="InterPro"/>
</dbReference>
<comment type="cofactor">
    <cofactor evidence="1">
        <name>adenosylcob(III)alamin</name>
        <dbReference type="ChEBI" id="CHEBI:18408"/>
    </cofactor>
</comment>
<accession>A0A455SVZ2</accession>
<evidence type="ECO:0000256" key="2">
    <source>
        <dbReference type="ARBA" id="ARBA00007405"/>
    </source>
</evidence>
<dbReference type="EMBL" id="AP019377">
    <property type="protein sequence ID" value="BBH92537.1"/>
    <property type="molecule type" value="Genomic_DNA"/>
</dbReference>
<dbReference type="InterPro" id="IPR024434">
    <property type="entry name" value="TSCPD_dom"/>
</dbReference>
<protein>
    <recommendedName>
        <fullName evidence="13">Ribonucleoside-diphosphate reductase</fullName>
        <ecNumber evidence="13">1.17.4.1</ecNumber>
    </recommendedName>
</protein>
<keyword evidence="3" id="KW-0846">Cobalamin</keyword>
<dbReference type="SUPFAM" id="SSF55608">
    <property type="entry name" value="Homing endonucleases"/>
    <property type="match status" value="1"/>
</dbReference>
<keyword evidence="7" id="KW-0651">Protein splicing</keyword>
<dbReference type="CDD" id="cd00081">
    <property type="entry name" value="Hint"/>
    <property type="match status" value="3"/>
</dbReference>
<dbReference type="SUPFAM" id="SSF51294">
    <property type="entry name" value="Hedgehog/intein (Hint) domain"/>
    <property type="match status" value="2"/>
</dbReference>
<comment type="similarity">
    <text evidence="2">Belongs to the ribonucleoside diphosphate reductase class-2 family.</text>
</comment>
<dbReference type="InterPro" id="IPR036844">
    <property type="entry name" value="Hint_dom_sf"/>
</dbReference>
<feature type="compositionally biased region" description="Low complexity" evidence="14">
    <location>
        <begin position="1318"/>
        <end position="1335"/>
    </location>
</feature>
<dbReference type="GO" id="GO:0031419">
    <property type="term" value="F:cobalamin binding"/>
    <property type="evidence" value="ECO:0007669"/>
    <property type="project" value="UniProtKB-KW"/>
</dbReference>
<sequence length="1534" mass="169764">MLEQQESKTPKAPGDTPKRTQLEGIRLKVFLDRYSLKDANGQPLEHYPEELWARVARGIAAVEKTEELRAYWEKRFYDAMTDFKFVPGGRILAGAGSGHQVTFYNCMPPDQEVLTAEGYRPIAEIKVGDLVVTHRKRLRPVLHKFERETEEPLYIIRSTAVGYADLRLTGDHKVYLIRSEWVDKQEATANRRLHHEPDWIPAREIKPGDYVALGQHDEESASATIFLRDYLPEYALQGGQLLKVTPGSDHEAATAREKSVRLPDRLVLDEDLCYLLGRWLGKGGLTHRPGTDIPSGIKIAFALDEQQAAQESVRIIDAKFGIEPSVRLSSTARCYDLEVPSEAIGQFFKAFLGGYSYARRLPDPLMHLPAKLSLALLRGLFSAAGYVSGSEIGLVLANRTLAIQVHQLLLRLGYLFVLREEAHRLGSGPVYRLQVRADEGAPLFEQFFGMQAPDHTSALQSFFEHEGLKWVRVDEIAIADYTGPVLDIEVEEDHSFVAAGLVVSNCYVIPSPEDSRQGILDNLKIMTEIMARGGGVGINLSTLRPRGSYIKTVNGTASGPCSWAQLYSVATGDVIQQGGSRRGALMLMLDDTHPDVEEFITVKRTEGKIEHANLSVCISDRFMQAVKNDEPWDLIWQGEVKKTVRARDLWDLICKSAWESAEPGVVFMDRCNKESNTWYYEKINCVNPCVTGDTLIYTSKGLIPASELAQNGQPVEIVSENLSLSLAALVGSAPQTAGHQSEHRPTLLGRRLRLASPVFPTGIKPVYRLRTREGYSLRLTADHRILTTTGWKAAADLRPGERLHLLRHGGAFGTEGSAELGQALAWLCLKANGLPAPQAALSSTVLAHAQALTAAEEQALRDHLPAAVLRGNRPMQQGFLALLFSLAATLTCDRQHGYSLLLSGCSRTLLEDIQRLLLNFAILSQIRPRHLDQAQATHGTEAEELCISGAQLRRFSEQIGLLPASRQSILSAALSQVSQDTAHEEPAEEYLATFESLEPDGQELVYDLVEPQMHLFIANGLVVHNCGEQPLPPWGVCNLGALNLAAFVKDGEMDYQQLAEIARVAMRFLDNVIDANEYFIEENRQAQMATRRTGLGTMGLADALIKMKIPYGSDRSIPVIERIYRTIRDAAYDASADIAAEKGPFPRFDREKYMQGRFIQRLPKHIQDKIRKQGIRNAVLLTQAPTGTTSLFAGVSSGIEPVYDFAMVRRDRTGEHILYHPLFKAWRDEHPGEPIPDYFVAANDLTPEQHVRVQATIQKYTDASISKTVNAPNSHTVDDVKKLYTLAYELGCKGITYMRDGSRVGVLSHIEEKKPEQQQHTAAAQPPTSTAQTGQEQPPLRNESKPEQSAGHGPMIKPPPEVLHGYTRKIRAPEGKVNVTINSDEHGPLEVFVNVGKAGSDILALAEALGRLISLILRIPSPLSQVDRMREVAEQLRGIAGSRSVGFGIQQIRSLPDAVARALELHLEMLESGSNTPASFHHQPQSESQSNSAGEPLRLGYLNVTGNLCPQCGCNTMVYEEGCRKCYSCGYSEC</sequence>
<keyword evidence="10" id="KW-0170">Cobalt</keyword>